<evidence type="ECO:0000256" key="1">
    <source>
        <dbReference type="SAM" id="Phobius"/>
    </source>
</evidence>
<gene>
    <name evidence="2" type="ORF">MSPICULIGERA_LOCUS6342</name>
</gene>
<proteinExistence type="predicted"/>
<organism evidence="2 3">
    <name type="scientific">Mesorhabditis spiculigera</name>
    <dbReference type="NCBI Taxonomy" id="96644"/>
    <lineage>
        <taxon>Eukaryota</taxon>
        <taxon>Metazoa</taxon>
        <taxon>Ecdysozoa</taxon>
        <taxon>Nematoda</taxon>
        <taxon>Chromadorea</taxon>
        <taxon>Rhabditida</taxon>
        <taxon>Rhabditina</taxon>
        <taxon>Rhabditomorpha</taxon>
        <taxon>Rhabditoidea</taxon>
        <taxon>Rhabditidae</taxon>
        <taxon>Mesorhabditinae</taxon>
        <taxon>Mesorhabditis</taxon>
    </lineage>
</organism>
<feature type="non-terminal residue" evidence="2">
    <location>
        <position position="199"/>
    </location>
</feature>
<feature type="transmembrane region" description="Helical" evidence="1">
    <location>
        <begin position="77"/>
        <end position="98"/>
    </location>
</feature>
<feature type="transmembrane region" description="Helical" evidence="1">
    <location>
        <begin position="145"/>
        <end position="164"/>
    </location>
</feature>
<keyword evidence="1" id="KW-0812">Transmembrane</keyword>
<sequence length="199" mass="22976">MTTAKTLMAMIFGAPIMSVVAASMVHVVRWVSNMILAHLIFLNYRKNLKKKQLKAKHGLFFQLERWHSWSYLMQETLVFFITVSLAVLMAAFGGYVLMKENDWSLDHTVRYSFSLLIGTGGQELAPDYLTNKTIDYPRAIHVTNILLWFSTSLAFIFGGIMQLVDMTCTVLHRVGEIDKDEIAYFRKLRQAKRELKYVK</sequence>
<keyword evidence="3" id="KW-1185">Reference proteome</keyword>
<accession>A0AA36FUE8</accession>
<evidence type="ECO:0000313" key="3">
    <source>
        <dbReference type="Proteomes" id="UP001177023"/>
    </source>
</evidence>
<comment type="caution">
    <text evidence="2">The sequence shown here is derived from an EMBL/GenBank/DDBJ whole genome shotgun (WGS) entry which is preliminary data.</text>
</comment>
<dbReference type="AlphaFoldDB" id="A0AA36FUE8"/>
<keyword evidence="1" id="KW-1133">Transmembrane helix</keyword>
<dbReference type="Proteomes" id="UP001177023">
    <property type="component" value="Unassembled WGS sequence"/>
</dbReference>
<keyword evidence="1" id="KW-0472">Membrane</keyword>
<name>A0AA36FUE8_9BILA</name>
<evidence type="ECO:0000313" key="2">
    <source>
        <dbReference type="EMBL" id="CAJ0567805.1"/>
    </source>
</evidence>
<reference evidence="2" key="1">
    <citation type="submission" date="2023-06" db="EMBL/GenBank/DDBJ databases">
        <authorList>
            <person name="Delattre M."/>
        </authorList>
    </citation>
    <scope>NUCLEOTIDE SEQUENCE</scope>
    <source>
        <strain evidence="2">AF72</strain>
    </source>
</reference>
<dbReference type="EMBL" id="CATQJA010001573">
    <property type="protein sequence ID" value="CAJ0567805.1"/>
    <property type="molecule type" value="Genomic_DNA"/>
</dbReference>
<protein>
    <submittedName>
        <fullName evidence="2">Uncharacterized protein</fullName>
    </submittedName>
</protein>